<evidence type="ECO:0000313" key="2">
    <source>
        <dbReference type="EMBL" id="KAK6332816.1"/>
    </source>
</evidence>
<dbReference type="Gene3D" id="1.20.58.1420">
    <property type="entry name" value="Dsl1p vesicle tethering complex, Tip20p subunit, domain B"/>
    <property type="match status" value="1"/>
</dbReference>
<comment type="caution">
    <text evidence="2">The sequence shown here is derived from an EMBL/GenBank/DDBJ whole genome shotgun (WGS) entry which is preliminary data.</text>
</comment>
<dbReference type="Proteomes" id="UP001375240">
    <property type="component" value="Unassembled WGS sequence"/>
</dbReference>
<gene>
    <name evidence="2" type="ORF">TWF696_002838</name>
</gene>
<feature type="coiled-coil region" evidence="1">
    <location>
        <begin position="27"/>
        <end position="61"/>
    </location>
</feature>
<dbReference type="EMBL" id="JAVHNQ010000014">
    <property type="protein sequence ID" value="KAK6332816.1"/>
    <property type="molecule type" value="Genomic_DNA"/>
</dbReference>
<proteinExistence type="predicted"/>
<dbReference type="InterPro" id="IPR007528">
    <property type="entry name" value="RINT1_Tip20"/>
</dbReference>
<organism evidence="2 3">
    <name type="scientific">Orbilia brochopaga</name>
    <dbReference type="NCBI Taxonomy" id="3140254"/>
    <lineage>
        <taxon>Eukaryota</taxon>
        <taxon>Fungi</taxon>
        <taxon>Dikarya</taxon>
        <taxon>Ascomycota</taxon>
        <taxon>Pezizomycotina</taxon>
        <taxon>Orbiliomycetes</taxon>
        <taxon>Orbiliales</taxon>
        <taxon>Orbiliaceae</taxon>
        <taxon>Orbilia</taxon>
    </lineage>
</organism>
<dbReference type="AlphaFoldDB" id="A0AAV9U261"/>
<dbReference type="InterPro" id="IPR042044">
    <property type="entry name" value="EXOC6PINT-1/Sec15/Tip20_C_dom2"/>
</dbReference>
<dbReference type="PANTHER" id="PTHR13520">
    <property type="entry name" value="RAD50-INTERACTING PROTEIN 1 RINT-1"/>
    <property type="match status" value="1"/>
</dbReference>
<name>A0AAV9U261_9PEZI</name>
<dbReference type="InterPro" id="IPR042042">
    <property type="entry name" value="Tip20p_domB"/>
</dbReference>
<dbReference type="GO" id="GO:0006890">
    <property type="term" value="P:retrograde vesicle-mediated transport, Golgi to endoplasmic reticulum"/>
    <property type="evidence" value="ECO:0007669"/>
    <property type="project" value="InterPro"/>
</dbReference>
<keyword evidence="3" id="KW-1185">Reference proteome</keyword>
<accession>A0AAV9U261</accession>
<evidence type="ECO:0000313" key="3">
    <source>
        <dbReference type="Proteomes" id="UP001375240"/>
    </source>
</evidence>
<dbReference type="GO" id="GO:0006888">
    <property type="term" value="P:endoplasmic reticulum to Golgi vesicle-mediated transport"/>
    <property type="evidence" value="ECO:0007669"/>
    <property type="project" value="InterPro"/>
</dbReference>
<keyword evidence="1" id="KW-0175">Coiled coil</keyword>
<dbReference type="Gene3D" id="1.20.58.670">
    <property type="entry name" value="Dsl1p vesicle tethering complex, Tip20p subunit, domain D"/>
    <property type="match status" value="1"/>
</dbReference>
<dbReference type="Pfam" id="PF04437">
    <property type="entry name" value="RINT1_TIP1"/>
    <property type="match status" value="1"/>
</dbReference>
<dbReference type="PROSITE" id="PS51386">
    <property type="entry name" value="RINT1_TIP20"/>
    <property type="match status" value="1"/>
</dbReference>
<dbReference type="GO" id="GO:0070939">
    <property type="term" value="C:Dsl1/NZR complex"/>
    <property type="evidence" value="ECO:0007669"/>
    <property type="project" value="InterPro"/>
</dbReference>
<sequence length="725" mass="82690">MASVQPQLQDARVYDYLNDKIQTSADLKSLDSLLDALRNQHNLLRQQLDKVNDDLSAAETEQKQHASTVLTKSHDYLQRQTEIDNRLDAVRTSSTISDVVANYRRNLNRLQQLEVAKGYITILQAVNILKEQTQAVIASDPRAALVPYHTLQQIAGQLRQKHAVAEGAAVHLVEYVEQATAQLWDDMKERLGRQFQETLDAIGWPTQDLPPDKMRRFEGEFTKILALRKTELEMAEEVDVATLDSLNKISLAPRYAPLLAFTALSKAFALRFRYHFEGDRPTNKLEKPEWYFQHIESLIKEYQPFCTEFLQGILDTNGLGDHDAVQEFITSLLPIVRRKIDSDLPALAAQGPLASHFVQQAIKFDATLREEYLYSPFGIDPDDWMGVTHEVLTVNDSDFFKKWLAVEKDFALARYENIIAAEDAWVIDYDSVEPHETKPTKSAFRVKELLELVTERYRPLQSFSQKLRFLMDIQITILEQYHDRLRSSIEAFKLLSSSIGRAVQGRGKQDSESVGGLTGLERLCRVYGSAMFLGSCMKDWGEDLFFLDMWEELGSRARKNTDGSLLSSIAGLGAAAAQESNEEEGALFDEIAGSYSRVLQETANMIHDLVSNTTREDLKPYYRIPQWQAVEEPAEPKEAAHSSELVPVLKTLSSFCSYLSRFWSPNVFQREFRRVLVSLENYLIDSIVSRNQFSEQGGQQFLRDMRAIWSTVQPWIPDAPGVMRR</sequence>
<reference evidence="2 3" key="1">
    <citation type="submission" date="2019-10" db="EMBL/GenBank/DDBJ databases">
        <authorList>
            <person name="Palmer J.M."/>
        </authorList>
    </citation>
    <scope>NUCLEOTIDE SEQUENCE [LARGE SCALE GENOMIC DNA]</scope>
    <source>
        <strain evidence="2 3">TWF696</strain>
    </source>
</reference>
<protein>
    <submittedName>
        <fullName evidence="2">Uncharacterized protein</fullName>
    </submittedName>
</protein>
<dbReference type="GO" id="GO:0060628">
    <property type="term" value="P:regulation of ER to Golgi vesicle-mediated transport"/>
    <property type="evidence" value="ECO:0007669"/>
    <property type="project" value="TreeGrafter"/>
</dbReference>
<dbReference type="PANTHER" id="PTHR13520:SF0">
    <property type="entry name" value="RAD50-INTERACTING PROTEIN 1"/>
    <property type="match status" value="1"/>
</dbReference>
<evidence type="ECO:0000256" key="1">
    <source>
        <dbReference type="SAM" id="Coils"/>
    </source>
</evidence>